<evidence type="ECO:0000313" key="5">
    <source>
        <dbReference type="Proteomes" id="UP000232883"/>
    </source>
</evidence>
<feature type="domain" description="N-acetyltransferase" evidence="3">
    <location>
        <begin position="1"/>
        <end position="153"/>
    </location>
</feature>
<gene>
    <name evidence="4" type="ORF">CWM47_22310</name>
</gene>
<dbReference type="Proteomes" id="UP000232883">
    <property type="component" value="Chromosome"/>
</dbReference>
<reference evidence="4 5" key="1">
    <citation type="submission" date="2017-11" db="EMBL/GenBank/DDBJ databases">
        <title>Taxonomic description and genome sequences of Spirosoma HA7 sp. nov., isolated from pollen microhabitat of Corylus avellana.</title>
        <authorList>
            <person name="Ambika Manirajan B."/>
            <person name="Suarez C."/>
            <person name="Ratering S."/>
            <person name="Geissler-Plaum R."/>
            <person name="Cardinale M."/>
            <person name="Sylvia S."/>
        </authorList>
    </citation>
    <scope>NUCLEOTIDE SEQUENCE [LARGE SCALE GENOMIC DNA]</scope>
    <source>
        <strain evidence="4 5">HA7</strain>
    </source>
</reference>
<evidence type="ECO:0000259" key="3">
    <source>
        <dbReference type="PROSITE" id="PS51186"/>
    </source>
</evidence>
<dbReference type="RefSeq" id="WP_100990398.1">
    <property type="nucleotide sequence ID" value="NZ_CP025096.1"/>
</dbReference>
<sequence length="163" mass="17822">MKIRSVQLNDWSAMAAIYQQGIDTGNATMETRAPLPEAMANAYMTSPQLVAVEAGTVIGYALLTAVSGRCVFSGVAEVSLYVDAAHRGKGVGQQLLNQLIIESETKNLWTLQASIFPENTASIALHKRCGFREIGHHERIGKRAGIWRNILLLERRSTQVGID</sequence>
<name>A0A2K8Z390_9BACT</name>
<evidence type="ECO:0000256" key="1">
    <source>
        <dbReference type="ARBA" id="ARBA00022679"/>
    </source>
</evidence>
<dbReference type="Gene3D" id="3.40.630.30">
    <property type="match status" value="1"/>
</dbReference>
<dbReference type="SUPFAM" id="SSF55729">
    <property type="entry name" value="Acyl-CoA N-acyltransferases (Nat)"/>
    <property type="match status" value="1"/>
</dbReference>
<dbReference type="PANTHER" id="PTHR43072">
    <property type="entry name" value="N-ACETYLTRANSFERASE"/>
    <property type="match status" value="1"/>
</dbReference>
<dbReference type="PROSITE" id="PS51186">
    <property type="entry name" value="GNAT"/>
    <property type="match status" value="1"/>
</dbReference>
<evidence type="ECO:0000256" key="2">
    <source>
        <dbReference type="ARBA" id="ARBA00023315"/>
    </source>
</evidence>
<keyword evidence="1 4" id="KW-0808">Transferase</keyword>
<dbReference type="InterPro" id="IPR000182">
    <property type="entry name" value="GNAT_dom"/>
</dbReference>
<dbReference type="EMBL" id="CP025096">
    <property type="protein sequence ID" value="AUD04332.1"/>
    <property type="molecule type" value="Genomic_DNA"/>
</dbReference>
<dbReference type="PANTHER" id="PTHR43072:SF23">
    <property type="entry name" value="UPF0039 PROTEIN C11D3.02C"/>
    <property type="match status" value="1"/>
</dbReference>
<protein>
    <submittedName>
        <fullName evidence="4">N-acetyltransferase</fullName>
    </submittedName>
</protein>
<dbReference type="CDD" id="cd04301">
    <property type="entry name" value="NAT_SF"/>
    <property type="match status" value="1"/>
</dbReference>
<accession>A0A2K8Z390</accession>
<keyword evidence="5" id="KW-1185">Reference proteome</keyword>
<proteinExistence type="predicted"/>
<dbReference type="GO" id="GO:0016747">
    <property type="term" value="F:acyltransferase activity, transferring groups other than amino-acyl groups"/>
    <property type="evidence" value="ECO:0007669"/>
    <property type="project" value="InterPro"/>
</dbReference>
<dbReference type="OrthoDB" id="9799096at2"/>
<evidence type="ECO:0000313" key="4">
    <source>
        <dbReference type="EMBL" id="AUD04332.1"/>
    </source>
</evidence>
<keyword evidence="2" id="KW-0012">Acyltransferase</keyword>
<organism evidence="4 5">
    <name type="scientific">Spirosoma pollinicola</name>
    <dbReference type="NCBI Taxonomy" id="2057025"/>
    <lineage>
        <taxon>Bacteria</taxon>
        <taxon>Pseudomonadati</taxon>
        <taxon>Bacteroidota</taxon>
        <taxon>Cytophagia</taxon>
        <taxon>Cytophagales</taxon>
        <taxon>Cytophagaceae</taxon>
        <taxon>Spirosoma</taxon>
    </lineage>
</organism>
<dbReference type="Pfam" id="PF00583">
    <property type="entry name" value="Acetyltransf_1"/>
    <property type="match status" value="1"/>
</dbReference>
<dbReference type="InterPro" id="IPR016181">
    <property type="entry name" value="Acyl_CoA_acyltransferase"/>
</dbReference>
<dbReference type="KEGG" id="spir:CWM47_22310"/>
<dbReference type="AlphaFoldDB" id="A0A2K8Z390"/>